<evidence type="ECO:0000256" key="3">
    <source>
        <dbReference type="ARBA" id="ARBA00023143"/>
    </source>
</evidence>
<dbReference type="SUPFAM" id="SSF101898">
    <property type="entry name" value="NHL repeat"/>
    <property type="match status" value="1"/>
</dbReference>
<comment type="similarity">
    <text evidence="1 4">Belongs to the bacterial flagellin family.</text>
</comment>
<feature type="region of interest" description="Disordered" evidence="6">
    <location>
        <begin position="16"/>
        <end position="46"/>
    </location>
</feature>
<feature type="region of interest" description="Disordered" evidence="6">
    <location>
        <begin position="1097"/>
        <end position="1127"/>
    </location>
</feature>
<keyword evidence="4" id="KW-0964">Secreted</keyword>
<dbReference type="OrthoDB" id="9811934at2"/>
<gene>
    <name evidence="9" type="ORF">SAMN04488692_10790</name>
</gene>
<keyword evidence="10" id="KW-1185">Reference proteome</keyword>
<protein>
    <recommendedName>
        <fullName evidence="2 4">Flagellin</fullName>
    </recommendedName>
</protein>
<feature type="compositionally biased region" description="Polar residues" evidence="6">
    <location>
        <begin position="16"/>
        <end position="30"/>
    </location>
</feature>
<dbReference type="PANTHER" id="PTHR42792:SF2">
    <property type="entry name" value="FLAGELLIN"/>
    <property type="match status" value="1"/>
</dbReference>
<dbReference type="Proteomes" id="UP000199476">
    <property type="component" value="Unassembled WGS sequence"/>
</dbReference>
<dbReference type="InterPro" id="IPR046358">
    <property type="entry name" value="Flagellin_C"/>
</dbReference>
<evidence type="ECO:0000256" key="1">
    <source>
        <dbReference type="ARBA" id="ARBA00005709"/>
    </source>
</evidence>
<feature type="region of interest" description="Disordered" evidence="6">
    <location>
        <begin position="561"/>
        <end position="581"/>
    </location>
</feature>
<dbReference type="Pfam" id="PF00669">
    <property type="entry name" value="Flagellin_N"/>
    <property type="match status" value="1"/>
</dbReference>
<feature type="compositionally biased region" description="Acidic residues" evidence="6">
    <location>
        <begin position="1114"/>
        <end position="1127"/>
    </location>
</feature>
<sequence>MRINHNHISVQANNRLRKNNSAIRNNSESLASGKRINRAADDPAGLGISQRMEARNRGLEQNRQNIQDGKSLLDTADGAVGQMQDKAQRMRELTIQAANGTLTDSEQESIKEEMRSLEAEMSRTSKQTEFNEIPIIDGSLSQKTEDVEGEKETGLDVPDDGNFYSQELEVGEFTVEYRFQRDVDEEGNDILNIELWSEGTRLARDELIQDPIEGEAAAGDPEELNFNDELDSLFTGGADVVDFVPGDGDNTFMAVGTAETDEGEGEEHIFAAEFAFEDGELEVQWEDSYRYEEDLRAEGISIDRLDQEGNEFIISGQTGSEDGDGEVILMKVERDNESIFLDDDFEFEEIIGSNDDFGRSIEGLEGGGKILAASVEAAHGNKDLLVLKLNEDGIYEWEQRIEDSDSDDIVWDIEETSDGDFVIAGESEGAAALHKMSSEGEILSTHTEDSLDHFIDIEEDAEGNIIAAGYDGNDGLEVKKFADNGNELEEEDSNNIDAAPEYSDFTDIDENHDFSLEVVEGPDGDPDEEAYIISASANENDGSREMKTVKLDEDFEEEWDSTELDSGSHGNKMSEISPNSDGGYLAFNPEENEDELENTIAHFDSQGVYQWEKDLTEVFEEVDSGDLNIEEVAAAGDSYLVLIEDEESSDLYAAEIDTDGDINQEEFQLEEVNGEDFSQLQLLDQGEDGFAVITEENDMEELSIHVYEDGGHEDEYTGFSDLDYDVEEINGITRTEEGIAAAGKTGDGSAIEVSAEGRDVYENITVGFEESDEEGVSFEDDELTVGLKEDEIYGVEDVEDVFDEHVENEEVITYFEGGDFEDIISNQNGDDFDNEASVNNLDFEADDEINFLDLENFEEEIELSGGESPERASADDTLTDDIEVTLSVDEDEYDDHSDEYDELEITFEAGDEEDLDISSENDQTDVTITLEDEEVYSEGDIDDILHGEANDDDELPDEVDLENINFEFDGDLLAQNLEGEEFDLDDEETVRDIDQDIDVEILGGDTDDYETIEEYNIDIEFEEDEDVDMGEETGNYEDDTLTVNIAESEQYNSENLKDAIENAVEDAKDGNGELEDIEGENFAVDFEFADADNDADSVNISSGGLDNSDFDLTGADEGEEAEGEEDVNDTTLTITGGRHEDYDDITIDFEVTDDLDPGETDYDIENNNLTIRIGEELKLDEFDIEKSDDSIDFEMAGRSWDGKEITLDEENGDEYSGESEEFGGMWLAELESENNGINTTLEKIFGDDGGLQLQSRSDGFIATGRTDGDNPRVLMVDDDLNVDHDSVDDNGNIKLTEILDDNGGFIVAGKDENDAAVMDRISDEEDLDMDYSDLTFDEDISLVSGFISGSSDDNLQRVEVAEDDFGDEADLSDYRAFSRSIAVDEDENVYVGGNKEYLGQHDESGNIRKLNDEGGLEWENDISENGETPIVQNMHLSQDEDELVVTGSLNEEEMFVYGISADNGDENWSQEFDALSSLSISETEEGEYLVTGHREMENPDELYQYNHGEVDETDVRDITALKLDSDGEVEWRRDYGADDDLAGNVHPSDEGGFVAASSRTSYSYPKAKGDSADDAEATSVKDAVITGVDDNGSWQWDFELGRALRNDDMPENLDIIDNEDSLEGVYVQDSFDSEGEWDGYVMTAHREREDGSEDVITVGLKADDGNEEPEIAWIDSMEAENSYEVGNISATDDGGYVMTGSVEQDGNSNVWARKLNSDGSQDFYSTFTENDGEDHGNHIKEVFVDEEPHYVLTGSTSTEDFAGRAGELEGDQDQLVMMIDADGEIEWADAIGGSGDDSGESIRQYEEGRYIMTGVTSSGTWEDQENGENNGQNGEIQPDGDVSPHPSADSEEAMWTVAYSLEIDSETLSPDKEAEQPAPYGTGEIFLELDNAEVEYNWENSEVTYMSAEGEQHTDSKFGVQVGPDSSDKIFLEIDNVRTENLGFEEGWLDGDFSDEEFVSETLETIDGAIEKLSSARSEIGAFTNRLEHSLSNVENYNENLESARSRIEDADMARKLTEQVRLDILNQAILSMQAQANQQPQTVLQLLGTA</sequence>
<evidence type="ECO:0000313" key="9">
    <source>
        <dbReference type="EMBL" id="SDL68561.1"/>
    </source>
</evidence>
<feature type="domain" description="Flagellin C-terminal" evidence="8">
    <location>
        <begin position="1963"/>
        <end position="2048"/>
    </location>
</feature>
<dbReference type="STRING" id="321763.SAMN04488692_10790"/>
<dbReference type="SUPFAM" id="SSF64518">
    <property type="entry name" value="Phase 1 flagellin"/>
    <property type="match status" value="2"/>
</dbReference>
<evidence type="ECO:0000259" key="8">
    <source>
        <dbReference type="Pfam" id="PF00700"/>
    </source>
</evidence>
<feature type="region of interest" description="Disordered" evidence="6">
    <location>
        <begin position="1818"/>
        <end position="1851"/>
    </location>
</feature>
<name>A0A1G9M3M7_9FIRM</name>
<evidence type="ECO:0000256" key="6">
    <source>
        <dbReference type="SAM" id="MobiDB-lite"/>
    </source>
</evidence>
<evidence type="ECO:0000256" key="2">
    <source>
        <dbReference type="ARBA" id="ARBA00020110"/>
    </source>
</evidence>
<dbReference type="InterPro" id="IPR001029">
    <property type="entry name" value="Flagellin_N"/>
</dbReference>
<dbReference type="InterPro" id="IPR042187">
    <property type="entry name" value="Flagellin_C_sub2"/>
</dbReference>
<reference evidence="9 10" key="1">
    <citation type="submission" date="2016-10" db="EMBL/GenBank/DDBJ databases">
        <authorList>
            <person name="de Groot N.N."/>
        </authorList>
    </citation>
    <scope>NUCLEOTIDE SEQUENCE [LARGE SCALE GENOMIC DNA]</scope>
    <source>
        <strain evidence="9 10">SLAS-1</strain>
    </source>
</reference>
<evidence type="ECO:0000259" key="7">
    <source>
        <dbReference type="Pfam" id="PF00669"/>
    </source>
</evidence>
<organism evidence="9 10">
    <name type="scientific">Halarsenatibacter silvermanii</name>
    <dbReference type="NCBI Taxonomy" id="321763"/>
    <lineage>
        <taxon>Bacteria</taxon>
        <taxon>Bacillati</taxon>
        <taxon>Bacillota</taxon>
        <taxon>Clostridia</taxon>
        <taxon>Halanaerobiales</taxon>
        <taxon>Halarsenatibacteraceae</taxon>
        <taxon>Halarsenatibacter</taxon>
    </lineage>
</organism>
<dbReference type="Gene3D" id="6.10.10.10">
    <property type="entry name" value="Flagellar export chaperone, C-terminal domain"/>
    <property type="match status" value="1"/>
</dbReference>
<proteinExistence type="inferred from homology"/>
<feature type="coiled-coil region" evidence="5">
    <location>
        <begin position="1987"/>
        <end position="2014"/>
    </location>
</feature>
<dbReference type="PRINTS" id="PR00207">
    <property type="entry name" value="FLAGELLIN"/>
</dbReference>
<dbReference type="GO" id="GO:0005576">
    <property type="term" value="C:extracellular region"/>
    <property type="evidence" value="ECO:0007669"/>
    <property type="project" value="UniProtKB-SubCell"/>
</dbReference>
<dbReference type="GO" id="GO:0005198">
    <property type="term" value="F:structural molecule activity"/>
    <property type="evidence" value="ECO:0007669"/>
    <property type="project" value="UniProtKB-UniRule"/>
</dbReference>
<keyword evidence="3 4" id="KW-0975">Bacterial flagellum</keyword>
<comment type="subcellular location">
    <subcellularLocation>
        <location evidence="4">Secreted</location>
    </subcellularLocation>
    <subcellularLocation>
        <location evidence="4">Bacterial flagellum</location>
    </subcellularLocation>
</comment>
<dbReference type="PANTHER" id="PTHR42792">
    <property type="entry name" value="FLAGELLIN"/>
    <property type="match status" value="1"/>
</dbReference>
<dbReference type="Gene3D" id="1.20.1330.10">
    <property type="entry name" value="f41 fragment of flagellin, N-terminal domain"/>
    <property type="match status" value="2"/>
</dbReference>
<feature type="compositionally biased region" description="Low complexity" evidence="6">
    <location>
        <begin position="1827"/>
        <end position="1837"/>
    </location>
</feature>
<keyword evidence="9" id="KW-0966">Cell projection</keyword>
<feature type="domain" description="Flagellin N-terminal" evidence="7">
    <location>
        <begin position="3"/>
        <end position="139"/>
    </location>
</feature>
<evidence type="ECO:0000313" key="10">
    <source>
        <dbReference type="Proteomes" id="UP000199476"/>
    </source>
</evidence>
<dbReference type="GO" id="GO:0009288">
    <property type="term" value="C:bacterial-type flagellum"/>
    <property type="evidence" value="ECO:0007669"/>
    <property type="project" value="UniProtKB-SubCell"/>
</dbReference>
<dbReference type="InterPro" id="IPR011047">
    <property type="entry name" value="Quinoprotein_ADH-like_sf"/>
</dbReference>
<dbReference type="EMBL" id="FNGO01000007">
    <property type="protein sequence ID" value="SDL68561.1"/>
    <property type="molecule type" value="Genomic_DNA"/>
</dbReference>
<feature type="compositionally biased region" description="Polar residues" evidence="6">
    <location>
        <begin position="564"/>
        <end position="580"/>
    </location>
</feature>
<accession>A0A1G9M3M7</accession>
<dbReference type="RefSeq" id="WP_089759425.1">
    <property type="nucleotide sequence ID" value="NZ_FNGO01000007.1"/>
</dbReference>
<keyword evidence="9" id="KW-0282">Flagellum</keyword>
<dbReference type="Pfam" id="PF00700">
    <property type="entry name" value="Flagellin_C"/>
    <property type="match status" value="1"/>
</dbReference>
<dbReference type="InterPro" id="IPR001492">
    <property type="entry name" value="Flagellin"/>
</dbReference>
<keyword evidence="5" id="KW-0175">Coiled coil</keyword>
<dbReference type="SUPFAM" id="SSF50998">
    <property type="entry name" value="Quinoprotein alcohol dehydrogenase-like"/>
    <property type="match status" value="1"/>
</dbReference>
<comment type="function">
    <text evidence="4">Flagellin is the subunit protein which polymerizes to form the filaments of bacterial flagella.</text>
</comment>
<evidence type="ECO:0000256" key="5">
    <source>
        <dbReference type="SAM" id="Coils"/>
    </source>
</evidence>
<evidence type="ECO:0000256" key="4">
    <source>
        <dbReference type="RuleBase" id="RU362073"/>
    </source>
</evidence>
<keyword evidence="9" id="KW-0969">Cilium</keyword>